<comment type="caution">
    <text evidence="1">The sequence shown here is derived from an EMBL/GenBank/DDBJ whole genome shotgun (WGS) entry which is preliminary data.</text>
</comment>
<protein>
    <submittedName>
        <fullName evidence="1">Uncharacterized protein</fullName>
    </submittedName>
</protein>
<feature type="non-terminal residue" evidence="1">
    <location>
        <position position="120"/>
    </location>
</feature>
<proteinExistence type="predicted"/>
<organism evidence="1">
    <name type="scientific">marine sediment metagenome</name>
    <dbReference type="NCBI Taxonomy" id="412755"/>
    <lineage>
        <taxon>unclassified sequences</taxon>
        <taxon>metagenomes</taxon>
        <taxon>ecological metagenomes</taxon>
    </lineage>
</organism>
<dbReference type="EMBL" id="BARS01050375">
    <property type="protein sequence ID" value="GAG47881.1"/>
    <property type="molecule type" value="Genomic_DNA"/>
</dbReference>
<evidence type="ECO:0000313" key="1">
    <source>
        <dbReference type="EMBL" id="GAG47881.1"/>
    </source>
</evidence>
<dbReference type="AlphaFoldDB" id="X0ZHR6"/>
<gene>
    <name evidence="1" type="ORF">S01H1_75216</name>
</gene>
<sequence length="120" mass="12642">MVDTISVQYSMPVVNEDGYVLMLPNVSDSGRIIEYPKPDPYAESVSQLYPLGTRLERGECVWRYCENASIDLTIAKPLSSAVSVNAESADDIVVGTAGAIGGNTIGLTSTDALDASPADA</sequence>
<name>X0ZHR6_9ZZZZ</name>
<reference evidence="1" key="1">
    <citation type="journal article" date="2014" name="Front. Microbiol.">
        <title>High frequency of phylogenetically diverse reductive dehalogenase-homologous genes in deep subseafloor sedimentary metagenomes.</title>
        <authorList>
            <person name="Kawai M."/>
            <person name="Futagami T."/>
            <person name="Toyoda A."/>
            <person name="Takaki Y."/>
            <person name="Nishi S."/>
            <person name="Hori S."/>
            <person name="Arai W."/>
            <person name="Tsubouchi T."/>
            <person name="Morono Y."/>
            <person name="Uchiyama I."/>
            <person name="Ito T."/>
            <person name="Fujiyama A."/>
            <person name="Inagaki F."/>
            <person name="Takami H."/>
        </authorList>
    </citation>
    <scope>NUCLEOTIDE SEQUENCE</scope>
    <source>
        <strain evidence="1">Expedition CK06-06</strain>
    </source>
</reference>
<accession>X0ZHR6</accession>